<feature type="transmembrane region" description="Helical" evidence="1">
    <location>
        <begin position="12"/>
        <end position="34"/>
    </location>
</feature>
<comment type="caution">
    <text evidence="2">The sequence shown here is derived from an EMBL/GenBank/DDBJ whole genome shotgun (WGS) entry which is preliminary data.</text>
</comment>
<evidence type="ECO:0000313" key="3">
    <source>
        <dbReference type="Proteomes" id="UP001596066"/>
    </source>
</evidence>
<accession>A0ABW0VFX2</accession>
<keyword evidence="3" id="KW-1185">Reference proteome</keyword>
<proteinExistence type="predicted"/>
<name>A0ABW0VFX2_9ACTN</name>
<evidence type="ECO:0000313" key="2">
    <source>
        <dbReference type="EMBL" id="MFC5644616.1"/>
    </source>
</evidence>
<feature type="transmembrane region" description="Helical" evidence="1">
    <location>
        <begin position="63"/>
        <end position="83"/>
    </location>
</feature>
<dbReference type="EMBL" id="JBHSOC010000050">
    <property type="protein sequence ID" value="MFC5644616.1"/>
    <property type="molecule type" value="Genomic_DNA"/>
</dbReference>
<dbReference type="Proteomes" id="UP001596066">
    <property type="component" value="Unassembled WGS sequence"/>
</dbReference>
<gene>
    <name evidence="2" type="ORF">ACFPZF_25060</name>
</gene>
<sequence length="246" mass="26134">MAGSIDIHSTGYVSYRALVWFLRVGGAAGTVWWLTRKWRRPVAATPEEAPGAAALGRKRTRSLALGLAAAVTLAVVAIGWYAARSTGPGPSVAFGPTDRSINAPDTVAGYHLITGKAAARITTEQHLEDSPEQCWFYSKAQDGITPDLVFCGSSVHGDPAAASARAGHSYDWLFREFFAGARIDDAAQVDAGPLGGQLRCGHLSTNGVALCHWEDDATTGSLMTADSKALQDTATFTRQFRESAEH</sequence>
<organism evidence="2 3">
    <name type="scientific">Kitasatospora cinereorecta</name>
    <dbReference type="NCBI Taxonomy" id="285560"/>
    <lineage>
        <taxon>Bacteria</taxon>
        <taxon>Bacillati</taxon>
        <taxon>Actinomycetota</taxon>
        <taxon>Actinomycetes</taxon>
        <taxon>Kitasatosporales</taxon>
        <taxon>Streptomycetaceae</taxon>
        <taxon>Kitasatospora</taxon>
    </lineage>
</organism>
<keyword evidence="1" id="KW-0812">Transmembrane</keyword>
<evidence type="ECO:0000256" key="1">
    <source>
        <dbReference type="SAM" id="Phobius"/>
    </source>
</evidence>
<keyword evidence="1" id="KW-1133">Transmembrane helix</keyword>
<evidence type="ECO:0008006" key="4">
    <source>
        <dbReference type="Google" id="ProtNLM"/>
    </source>
</evidence>
<reference evidence="3" key="1">
    <citation type="journal article" date="2019" name="Int. J. Syst. Evol. Microbiol.">
        <title>The Global Catalogue of Microorganisms (GCM) 10K type strain sequencing project: providing services to taxonomists for standard genome sequencing and annotation.</title>
        <authorList>
            <consortium name="The Broad Institute Genomics Platform"/>
            <consortium name="The Broad Institute Genome Sequencing Center for Infectious Disease"/>
            <person name="Wu L."/>
            <person name="Ma J."/>
        </authorList>
    </citation>
    <scope>NUCLEOTIDE SEQUENCE [LARGE SCALE GENOMIC DNA]</scope>
    <source>
        <strain evidence="3">CGMCC 4.1622</strain>
    </source>
</reference>
<protein>
    <recommendedName>
        <fullName evidence="4">Serine/threonine protein kinase</fullName>
    </recommendedName>
</protein>
<dbReference type="RefSeq" id="WP_346148126.1">
    <property type="nucleotide sequence ID" value="NZ_BAAAUA010000044.1"/>
</dbReference>
<keyword evidence="1" id="KW-0472">Membrane</keyword>